<comment type="caution">
    <text evidence="2">The sequence shown here is derived from an EMBL/GenBank/DDBJ whole genome shotgun (WGS) entry which is preliminary data.</text>
</comment>
<keyword evidence="1" id="KW-1133">Transmembrane helix</keyword>
<feature type="transmembrane region" description="Helical" evidence="1">
    <location>
        <begin position="260"/>
        <end position="282"/>
    </location>
</feature>
<protein>
    <recommendedName>
        <fullName evidence="4">DUF4436 domain-containing protein</fullName>
    </recommendedName>
</protein>
<feature type="transmembrane region" description="Helical" evidence="1">
    <location>
        <begin position="230"/>
        <end position="248"/>
    </location>
</feature>
<dbReference type="Pfam" id="PF14494">
    <property type="entry name" value="DUF4436"/>
    <property type="match status" value="1"/>
</dbReference>
<gene>
    <name evidence="2" type="ORF">GCM10009807_09960</name>
</gene>
<organism evidence="2 3">
    <name type="scientific">Microbacterium lacus</name>
    <dbReference type="NCBI Taxonomy" id="415217"/>
    <lineage>
        <taxon>Bacteria</taxon>
        <taxon>Bacillati</taxon>
        <taxon>Actinomycetota</taxon>
        <taxon>Actinomycetes</taxon>
        <taxon>Micrococcales</taxon>
        <taxon>Microbacteriaceae</taxon>
        <taxon>Microbacterium</taxon>
    </lineage>
</organism>
<keyword evidence="3" id="KW-1185">Reference proteome</keyword>
<feature type="transmembrane region" description="Helical" evidence="1">
    <location>
        <begin position="195"/>
        <end position="218"/>
    </location>
</feature>
<evidence type="ECO:0000313" key="2">
    <source>
        <dbReference type="EMBL" id="GAA1667799.1"/>
    </source>
</evidence>
<evidence type="ECO:0000313" key="3">
    <source>
        <dbReference type="Proteomes" id="UP001500596"/>
    </source>
</evidence>
<reference evidence="2 3" key="1">
    <citation type="journal article" date="2019" name="Int. J. Syst. Evol. Microbiol.">
        <title>The Global Catalogue of Microorganisms (GCM) 10K type strain sequencing project: providing services to taxonomists for standard genome sequencing and annotation.</title>
        <authorList>
            <consortium name="The Broad Institute Genomics Platform"/>
            <consortium name="The Broad Institute Genome Sequencing Center for Infectious Disease"/>
            <person name="Wu L."/>
            <person name="Ma J."/>
        </authorList>
    </citation>
    <scope>NUCLEOTIDE SEQUENCE [LARGE SCALE GENOMIC DNA]</scope>
    <source>
        <strain evidence="2 3">JCM 15575</strain>
    </source>
</reference>
<feature type="transmembrane region" description="Helical" evidence="1">
    <location>
        <begin position="7"/>
        <end position="28"/>
    </location>
</feature>
<accession>A0ABN2GB86</accession>
<keyword evidence="1" id="KW-0472">Membrane</keyword>
<dbReference type="EMBL" id="BAAAPK010000001">
    <property type="protein sequence ID" value="GAA1667799.1"/>
    <property type="molecule type" value="Genomic_DNA"/>
</dbReference>
<name>A0ABN2GB86_9MICO</name>
<sequence length="323" mass="33673">MPGGRALVIVIVAAFAVLYGVVVALYAWHERNTTVEGCNGEAPADAVLIKLTPESVNASTDRIVTNLEVLSFGPIGADETGLLTEPLTVLVSDTDGPRTFTIAQDEIPSPQSVNFITTGFIEQWPFDAHTVDIAVVSSREVDGVGEVIPTVLCGSAHVPGWDFSSQEVAGTNEIVIDGQPVTQVRITATRSGATIAFGIVILVLMTVLPVIGLTVAIVAYRGLRKVEATLMSWLAAMLFATIPLRTFLPGSPPIGSWVDYLVVLWVVAGLVLALVIYVRAWLRWSTPGARASVDGAGAVAVAIAAAPAADAVDSSTSGDGAAD</sequence>
<dbReference type="InterPro" id="IPR027948">
    <property type="entry name" value="DUF4436"/>
</dbReference>
<dbReference type="Proteomes" id="UP001500596">
    <property type="component" value="Unassembled WGS sequence"/>
</dbReference>
<evidence type="ECO:0000256" key="1">
    <source>
        <dbReference type="SAM" id="Phobius"/>
    </source>
</evidence>
<evidence type="ECO:0008006" key="4">
    <source>
        <dbReference type="Google" id="ProtNLM"/>
    </source>
</evidence>
<keyword evidence="1" id="KW-0812">Transmembrane</keyword>
<proteinExistence type="predicted"/>